<gene>
    <name evidence="9" type="primary">uxuA</name>
    <name evidence="10" type="ORF">HMPREF9460_00561</name>
</gene>
<dbReference type="PANTHER" id="PTHR30387:SF2">
    <property type="entry name" value="MANNONATE DEHYDRATASE"/>
    <property type="match status" value="1"/>
</dbReference>
<evidence type="ECO:0000256" key="6">
    <source>
        <dbReference type="ARBA" id="ARBA00023004"/>
    </source>
</evidence>
<dbReference type="EMBL" id="ADLO01000021">
    <property type="protein sequence ID" value="KGF56986.1"/>
    <property type="molecule type" value="Genomic_DNA"/>
</dbReference>
<dbReference type="GO" id="GO:0030145">
    <property type="term" value="F:manganese ion binding"/>
    <property type="evidence" value="ECO:0007669"/>
    <property type="project" value="TreeGrafter"/>
</dbReference>
<accession>A0A096BD97</accession>
<comment type="pathway">
    <text evidence="3 9">Carbohydrate metabolism; pentose and glucuronate interconversion.</text>
</comment>
<dbReference type="UniPathway" id="UPA00246"/>
<comment type="similarity">
    <text evidence="4 9">Belongs to the mannonate dehydratase family.</text>
</comment>
<organism evidence="10 11">
    <name type="scientific">Flavonifractor plautii 1_3_50AFAA</name>
    <dbReference type="NCBI Taxonomy" id="742738"/>
    <lineage>
        <taxon>Bacteria</taxon>
        <taxon>Bacillati</taxon>
        <taxon>Bacillota</taxon>
        <taxon>Clostridia</taxon>
        <taxon>Eubacteriales</taxon>
        <taxon>Oscillospiraceae</taxon>
        <taxon>Flavonifractor</taxon>
    </lineage>
</organism>
<dbReference type="HOGENOM" id="CLU_058621_1_0_9"/>
<evidence type="ECO:0000256" key="4">
    <source>
        <dbReference type="ARBA" id="ARBA00007389"/>
    </source>
</evidence>
<comment type="cofactor">
    <cofactor evidence="9">
        <name>Fe(2+)</name>
        <dbReference type="ChEBI" id="CHEBI:29033"/>
    </cofactor>
    <cofactor evidence="9">
        <name>Mn(2+)</name>
        <dbReference type="ChEBI" id="CHEBI:29035"/>
    </cofactor>
</comment>
<evidence type="ECO:0000256" key="1">
    <source>
        <dbReference type="ARBA" id="ARBA00001794"/>
    </source>
</evidence>
<keyword evidence="11" id="KW-1185">Reference proteome</keyword>
<comment type="catalytic activity">
    <reaction evidence="1 9">
        <text>D-mannonate = 2-dehydro-3-deoxy-D-gluconate + H2O</text>
        <dbReference type="Rhea" id="RHEA:20097"/>
        <dbReference type="ChEBI" id="CHEBI:15377"/>
        <dbReference type="ChEBI" id="CHEBI:17767"/>
        <dbReference type="ChEBI" id="CHEBI:57990"/>
        <dbReference type="EC" id="4.2.1.8"/>
    </reaction>
</comment>
<evidence type="ECO:0000256" key="8">
    <source>
        <dbReference type="ARBA" id="ARBA00023239"/>
    </source>
</evidence>
<dbReference type="PIRSF" id="PIRSF016049">
    <property type="entry name" value="Man_dehyd"/>
    <property type="match status" value="1"/>
</dbReference>
<evidence type="ECO:0000313" key="11">
    <source>
        <dbReference type="Proteomes" id="UP000029585"/>
    </source>
</evidence>
<dbReference type="GO" id="GO:0042840">
    <property type="term" value="P:D-glucuronate catabolic process"/>
    <property type="evidence" value="ECO:0007669"/>
    <property type="project" value="TreeGrafter"/>
</dbReference>
<dbReference type="PATRIC" id="fig|742738.3.peg.582"/>
<dbReference type="EC" id="4.2.1.8" evidence="5 9"/>
<keyword evidence="8 9" id="KW-0456">Lyase</keyword>
<dbReference type="InterPro" id="IPR004628">
    <property type="entry name" value="Man_deHydtase"/>
</dbReference>
<dbReference type="NCBIfam" id="NF003027">
    <property type="entry name" value="PRK03906.1"/>
    <property type="match status" value="1"/>
</dbReference>
<evidence type="ECO:0000256" key="2">
    <source>
        <dbReference type="ARBA" id="ARBA00002713"/>
    </source>
</evidence>
<evidence type="ECO:0000256" key="9">
    <source>
        <dbReference type="HAMAP-Rule" id="MF_00106"/>
    </source>
</evidence>
<sequence>MEDMHLILRWHGEKDPISLRQYAQIPNLYGIVTSLYHLPLGQVWDRAEVLRLKEQIEAHGLKFELVDSFRIHEDIKRGYASRDALIENYRKNIRMLAECGIRIICYNFMPVFDWTRTDLAHVLPDGSDCLSFEEEKVRAVDPERGIELPGWGTNHTPAELQALLHSYRGIGEEELWDNCRYFLRAVLPVAEECGVKLALHPDDPPRPIFGLPRIAKNAADYRRILFTADLDSPSNTITFCCGSLGSGADNDLPAMIREFGSRGKLPFVHFRNVQLEPSGDFYESGHQTGCGSSDMGEVMRALCDMDQPFYLRPDHGRRIWDEAWSIREVTDADGTQRVEHRPDGWNGVKPAAGYGLFDRALGAAYAQGLYEGIRRERAAQLTKE</sequence>
<dbReference type="RefSeq" id="WP_080744394.1">
    <property type="nucleotide sequence ID" value="NZ_KN174161.1"/>
</dbReference>
<comment type="function">
    <text evidence="2 9">Catalyzes the dehydration of D-mannonate.</text>
</comment>
<protein>
    <recommendedName>
        <fullName evidence="5 9">Mannonate dehydratase</fullName>
        <ecNumber evidence="5 9">4.2.1.8</ecNumber>
    </recommendedName>
    <alternativeName>
        <fullName evidence="9">D-mannonate hydro-lyase</fullName>
    </alternativeName>
</protein>
<dbReference type="PANTHER" id="PTHR30387">
    <property type="entry name" value="MANNONATE DEHYDRATASE"/>
    <property type="match status" value="1"/>
</dbReference>
<dbReference type="Pfam" id="PF03786">
    <property type="entry name" value="UxuA"/>
    <property type="match status" value="1"/>
</dbReference>
<dbReference type="Proteomes" id="UP000029585">
    <property type="component" value="Unassembled WGS sequence"/>
</dbReference>
<evidence type="ECO:0000256" key="7">
    <source>
        <dbReference type="ARBA" id="ARBA00023211"/>
    </source>
</evidence>
<dbReference type="GO" id="GO:0008927">
    <property type="term" value="F:mannonate dehydratase activity"/>
    <property type="evidence" value="ECO:0007669"/>
    <property type="project" value="UniProtKB-UniRule"/>
</dbReference>
<dbReference type="InterPro" id="IPR036237">
    <property type="entry name" value="Xyl_isomerase-like_sf"/>
</dbReference>
<dbReference type="HAMAP" id="MF_00106">
    <property type="entry name" value="UxuA"/>
    <property type="match status" value="1"/>
</dbReference>
<proteinExistence type="inferred from homology"/>
<dbReference type="eggNOG" id="COG1312">
    <property type="taxonomic scope" value="Bacteria"/>
</dbReference>
<dbReference type="GO" id="GO:0008198">
    <property type="term" value="F:ferrous iron binding"/>
    <property type="evidence" value="ECO:0007669"/>
    <property type="project" value="TreeGrafter"/>
</dbReference>
<dbReference type="AlphaFoldDB" id="A0A096BD97"/>
<comment type="caution">
    <text evidence="10">The sequence shown here is derived from an EMBL/GenBank/DDBJ whole genome shotgun (WGS) entry which is preliminary data.</text>
</comment>
<evidence type="ECO:0000256" key="3">
    <source>
        <dbReference type="ARBA" id="ARBA00004892"/>
    </source>
</evidence>
<reference evidence="10 11" key="1">
    <citation type="submission" date="2011-08" db="EMBL/GenBank/DDBJ databases">
        <title>The Genome Sequence of Clostridium orbiscindens 1_3_50AFAA.</title>
        <authorList>
            <consortium name="The Broad Institute Genome Sequencing Platform"/>
            <person name="Earl A."/>
            <person name="Ward D."/>
            <person name="Feldgarden M."/>
            <person name="Gevers D."/>
            <person name="Daigneault M."/>
            <person name="Strauss J."/>
            <person name="Allen-Vercoe E."/>
            <person name="Young S.K."/>
            <person name="Zeng Q."/>
            <person name="Gargeya S."/>
            <person name="Fitzgerald M."/>
            <person name="Haas B."/>
            <person name="Abouelleil A."/>
            <person name="Alvarado L."/>
            <person name="Arachchi H.M."/>
            <person name="Berlin A."/>
            <person name="Brown A."/>
            <person name="Chapman S.B."/>
            <person name="Chen Z."/>
            <person name="Dunbar C."/>
            <person name="Freedman E."/>
            <person name="Gearin G."/>
            <person name="Gellesch M."/>
            <person name="Goldberg J."/>
            <person name="Griggs A."/>
            <person name="Gujja S."/>
            <person name="Heiman D."/>
            <person name="Howarth C."/>
            <person name="Larson L."/>
            <person name="Lui A."/>
            <person name="MacDonald P.J.P."/>
            <person name="Montmayeur A."/>
            <person name="Murphy C."/>
            <person name="Neiman D."/>
            <person name="Pearson M."/>
            <person name="Priest M."/>
            <person name="Roberts A."/>
            <person name="Saif S."/>
            <person name="Shea T."/>
            <person name="Shenoy N."/>
            <person name="Sisk P."/>
            <person name="Stolte C."/>
            <person name="Sykes S."/>
            <person name="Wortman J."/>
            <person name="Nusbaum C."/>
            <person name="Birren B."/>
        </authorList>
    </citation>
    <scope>NUCLEOTIDE SEQUENCE [LARGE SCALE GENOMIC DNA]</scope>
    <source>
        <strain evidence="10 11">1_3_50AFAA</strain>
    </source>
</reference>
<name>A0A096BD97_FLAPL</name>
<keyword evidence="7 9" id="KW-0464">Manganese</keyword>
<dbReference type="Gene3D" id="3.20.20.150">
    <property type="entry name" value="Divalent-metal-dependent TIM barrel enzymes"/>
    <property type="match status" value="1"/>
</dbReference>
<dbReference type="SUPFAM" id="SSF51658">
    <property type="entry name" value="Xylose isomerase-like"/>
    <property type="match status" value="1"/>
</dbReference>
<evidence type="ECO:0000313" key="10">
    <source>
        <dbReference type="EMBL" id="KGF56986.1"/>
    </source>
</evidence>
<keyword evidence="6 9" id="KW-0408">Iron</keyword>
<evidence type="ECO:0000256" key="5">
    <source>
        <dbReference type="ARBA" id="ARBA00012927"/>
    </source>
</evidence>